<reference evidence="1 2" key="1">
    <citation type="submission" date="2016-10" db="EMBL/GenBank/DDBJ databases">
        <authorList>
            <person name="de Groot N.N."/>
        </authorList>
    </citation>
    <scope>NUCLEOTIDE SEQUENCE [LARGE SCALE GENOMIC DNA]</scope>
    <source>
        <strain evidence="1 2">CGMCC 4.6533</strain>
    </source>
</reference>
<proteinExistence type="predicted"/>
<name>A0A1G9VQS8_9ACTN</name>
<keyword evidence="2" id="KW-1185">Reference proteome</keyword>
<accession>A0A1G9VQS8</accession>
<evidence type="ECO:0008006" key="3">
    <source>
        <dbReference type="Google" id="ProtNLM"/>
    </source>
</evidence>
<dbReference type="STRING" id="633440.SAMN05421869_15418"/>
<evidence type="ECO:0000313" key="2">
    <source>
        <dbReference type="Proteomes" id="UP000199202"/>
    </source>
</evidence>
<sequence length="197" mass="21302">MLTMLLALSPATVTEIPKNFLLTERDARQPMSPDDLAEQGYKISDKPTEPLEVNPCGYKRAIDRGRVTARTITYWSSAPSISSEQLVIYKSPSAARSALTGLRTQVKRCASKGDPSEPELKIRWRTNKATAGDEAIGMGYQVWQGGQLNATITGIVARRGSAVMIYTATEGDYKPGALAKDARTMAAKVGRLPGVCP</sequence>
<dbReference type="AlphaFoldDB" id="A0A1G9VQS8"/>
<organism evidence="1 2">
    <name type="scientific">Nonomuraea jiangxiensis</name>
    <dbReference type="NCBI Taxonomy" id="633440"/>
    <lineage>
        <taxon>Bacteria</taxon>
        <taxon>Bacillati</taxon>
        <taxon>Actinomycetota</taxon>
        <taxon>Actinomycetes</taxon>
        <taxon>Streptosporangiales</taxon>
        <taxon>Streptosporangiaceae</taxon>
        <taxon>Nonomuraea</taxon>
    </lineage>
</organism>
<evidence type="ECO:0000313" key="1">
    <source>
        <dbReference type="EMBL" id="SDM74594.1"/>
    </source>
</evidence>
<dbReference type="EMBL" id="FNDJ01000054">
    <property type="protein sequence ID" value="SDM74594.1"/>
    <property type="molecule type" value="Genomic_DNA"/>
</dbReference>
<protein>
    <recommendedName>
        <fullName evidence="3">PknH-like extracellular domain-containing protein</fullName>
    </recommendedName>
</protein>
<gene>
    <name evidence="1" type="ORF">SAMN05421869_15418</name>
</gene>
<dbReference type="Proteomes" id="UP000199202">
    <property type="component" value="Unassembled WGS sequence"/>
</dbReference>